<dbReference type="EMBL" id="JAHXCT010000001">
    <property type="protein sequence ID" value="MBW4768270.1"/>
    <property type="molecule type" value="Genomic_DNA"/>
</dbReference>
<dbReference type="PROSITE" id="PS51257">
    <property type="entry name" value="PROKAR_LIPOPROTEIN"/>
    <property type="match status" value="1"/>
</dbReference>
<keyword evidence="2" id="KW-1185">Reference proteome</keyword>
<organism evidence="1 2">
    <name type="scientific">Hoylesella nanceiensis</name>
    <dbReference type="NCBI Taxonomy" id="425941"/>
    <lineage>
        <taxon>Bacteria</taxon>
        <taxon>Pseudomonadati</taxon>
        <taxon>Bacteroidota</taxon>
        <taxon>Bacteroidia</taxon>
        <taxon>Bacteroidales</taxon>
        <taxon>Prevotellaceae</taxon>
        <taxon>Hoylesella</taxon>
    </lineage>
</organism>
<name>A0ABS6Y9P7_9BACT</name>
<dbReference type="RefSeq" id="WP_219478945.1">
    <property type="nucleotide sequence ID" value="NZ_CAURBD010000003.1"/>
</dbReference>
<protein>
    <submittedName>
        <fullName evidence="1">Lipocalin family protein</fullName>
    </submittedName>
</protein>
<comment type="caution">
    <text evidence="1">The sequence shown here is derived from an EMBL/GenBank/DDBJ whole genome shotgun (WGS) entry which is preliminary data.</text>
</comment>
<evidence type="ECO:0000313" key="1">
    <source>
        <dbReference type="EMBL" id="MBW4768270.1"/>
    </source>
</evidence>
<accession>A0ABS6Y9P7</accession>
<dbReference type="Proteomes" id="UP000788426">
    <property type="component" value="Unassembled WGS sequence"/>
</dbReference>
<evidence type="ECO:0000313" key="2">
    <source>
        <dbReference type="Proteomes" id="UP000788426"/>
    </source>
</evidence>
<gene>
    <name evidence="1" type="ORF">KZO38_00600</name>
</gene>
<sequence length="194" mass="21638">MKQLKFIPLVGILLFSFFAVFSCKEKAKNLSLNETDSIDNGLEADSTLYGICGEGTGMHNLQLITDSGDSIDCMLMDDCEQANMGLRGGLLVGDRMAVIGRNVDGEFQATEVLNLTTLLGRWNSIDKDFEIEEGGAIQTYQPVEKNDWKVWKIFNGKLLLGRDSFQVNTLGPDSLVLENKDGIFVYKRKENKKQ</sequence>
<reference evidence="1 2" key="1">
    <citation type="submission" date="2021-07" db="EMBL/GenBank/DDBJ databases">
        <title>Genomic diversity and antimicrobial resistance of Prevotella spp. isolated from chronic lung disease airways.</title>
        <authorList>
            <person name="Webb K.A."/>
            <person name="Olagoke O.S."/>
            <person name="Baird T."/>
            <person name="Neill J."/>
            <person name="Pham A."/>
            <person name="Wells T.J."/>
            <person name="Ramsay K.A."/>
            <person name="Bell S.C."/>
            <person name="Sarovich D.S."/>
            <person name="Price E.P."/>
        </authorList>
    </citation>
    <scope>NUCLEOTIDE SEQUENCE [LARGE SCALE GENOMIC DNA]</scope>
    <source>
        <strain evidence="1 2">SCHI0011.S.12</strain>
    </source>
</reference>
<proteinExistence type="predicted"/>